<protein>
    <recommendedName>
        <fullName evidence="3">Transcriptional regulator</fullName>
    </recommendedName>
</protein>
<dbReference type="Proteomes" id="UP000540685">
    <property type="component" value="Unassembled WGS sequence"/>
</dbReference>
<reference evidence="1 2" key="1">
    <citation type="submission" date="2020-08" db="EMBL/GenBank/DDBJ databases">
        <title>Sequencing the genomes of 1000 actinobacteria strains.</title>
        <authorList>
            <person name="Klenk H.-P."/>
        </authorList>
    </citation>
    <scope>NUCLEOTIDE SEQUENCE [LARGE SCALE GENOMIC DNA]</scope>
    <source>
        <strain evidence="1 2">DSM 46887</strain>
    </source>
</reference>
<proteinExistence type="predicted"/>
<accession>A0A7W9ILC2</accession>
<gene>
    <name evidence="1" type="ORF">F4562_005517</name>
</gene>
<organism evidence="1 2">
    <name type="scientific">Streptosporangium becharense</name>
    <dbReference type="NCBI Taxonomy" id="1816182"/>
    <lineage>
        <taxon>Bacteria</taxon>
        <taxon>Bacillati</taxon>
        <taxon>Actinomycetota</taxon>
        <taxon>Actinomycetes</taxon>
        <taxon>Streptosporangiales</taxon>
        <taxon>Streptosporangiaceae</taxon>
        <taxon>Streptosporangium</taxon>
    </lineage>
</organism>
<dbReference type="EMBL" id="JACHMP010000001">
    <property type="protein sequence ID" value="MBB5822455.1"/>
    <property type="molecule type" value="Genomic_DNA"/>
</dbReference>
<evidence type="ECO:0000313" key="2">
    <source>
        <dbReference type="Proteomes" id="UP000540685"/>
    </source>
</evidence>
<keyword evidence="2" id="KW-1185">Reference proteome</keyword>
<sequence>MKRRSVLGIIAAASVGSAALEPIARLLDGLNGEDPARVGLAEVQAVEAAADLYTRMDLAHGGIMAAAMARGSLSWAVELLERPMIPQVRERLSSAIGLLADRLGWAVYDAGDTANATRVLTLALDNSARGADRDLRAHVMLDLSTVVTDAGRPSEGVEILRLALGDERISFTERANLHAVAARHCAAAHDRQAGLRHVELAEEALNRPRPASSPEWARRITVSPGHHDSALGLALFALDEDTRARERLSSALARLEGGRTRTGLRCRTRLAVLHMRAGDREAGEREARRAVRDAAGVRSRRVSDDLRMMVAGARTHGLGGLADELAHSMEREENASADA</sequence>
<comment type="caution">
    <text evidence="1">The sequence shown here is derived from an EMBL/GenBank/DDBJ whole genome shotgun (WGS) entry which is preliminary data.</text>
</comment>
<dbReference type="AlphaFoldDB" id="A0A7W9ILC2"/>
<name>A0A7W9ILC2_9ACTN</name>
<dbReference type="InterPro" id="IPR011990">
    <property type="entry name" value="TPR-like_helical_dom_sf"/>
</dbReference>
<dbReference type="RefSeq" id="WP_184541580.1">
    <property type="nucleotide sequence ID" value="NZ_JACHMP010000001.1"/>
</dbReference>
<evidence type="ECO:0008006" key="3">
    <source>
        <dbReference type="Google" id="ProtNLM"/>
    </source>
</evidence>
<dbReference type="Gene3D" id="1.25.40.10">
    <property type="entry name" value="Tetratricopeptide repeat domain"/>
    <property type="match status" value="1"/>
</dbReference>
<evidence type="ECO:0000313" key="1">
    <source>
        <dbReference type="EMBL" id="MBB5822455.1"/>
    </source>
</evidence>